<accession>A0A9W5ZSP9</accession>
<sequence>MQEHPERPEVTSKQLCIHSLLYILSLRPEANSTILRIPVGDNRRPAEGREVILEDKYRQPTFSHHTETQLVTELPAAVVPTTEEADLGRTSLPILDI</sequence>
<name>A0A9W5ZSP9_ASPNG</name>
<dbReference type="EMBL" id="BRPB01000010">
    <property type="protein sequence ID" value="GLA46912.1"/>
    <property type="molecule type" value="Genomic_DNA"/>
</dbReference>
<gene>
    <name evidence="1" type="ORF">AnigIFM63604_000394</name>
</gene>
<proteinExistence type="predicted"/>
<evidence type="ECO:0000313" key="1">
    <source>
        <dbReference type="EMBL" id="GLA46912.1"/>
    </source>
</evidence>
<dbReference type="Proteomes" id="UP001144191">
    <property type="component" value="Unassembled WGS sequence"/>
</dbReference>
<evidence type="ECO:0000313" key="2">
    <source>
        <dbReference type="Proteomes" id="UP001144191"/>
    </source>
</evidence>
<reference evidence="1" key="1">
    <citation type="submission" date="2022-07" db="EMBL/GenBank/DDBJ databases">
        <title>Taxonomy of Aspergillus series Nigri: significant species reduction supported by multi-species coalescent approaches.</title>
        <authorList>
            <person name="Bian C."/>
            <person name="Kusuya Y."/>
            <person name="Sklenar F."/>
            <person name="D'hooge E."/>
            <person name="Yaguchi T."/>
            <person name="Takahashi H."/>
            <person name="Hubka V."/>
        </authorList>
    </citation>
    <scope>NUCLEOTIDE SEQUENCE</scope>
    <source>
        <strain evidence="1">IFM 63604</strain>
    </source>
</reference>
<organism evidence="1 2">
    <name type="scientific">Aspergillus niger</name>
    <dbReference type="NCBI Taxonomy" id="5061"/>
    <lineage>
        <taxon>Eukaryota</taxon>
        <taxon>Fungi</taxon>
        <taxon>Dikarya</taxon>
        <taxon>Ascomycota</taxon>
        <taxon>Pezizomycotina</taxon>
        <taxon>Eurotiomycetes</taxon>
        <taxon>Eurotiomycetidae</taxon>
        <taxon>Eurotiales</taxon>
        <taxon>Aspergillaceae</taxon>
        <taxon>Aspergillus</taxon>
        <taxon>Aspergillus subgen. Circumdati</taxon>
    </lineage>
</organism>
<protein>
    <submittedName>
        <fullName evidence="1">Uncharacterized protein</fullName>
    </submittedName>
</protein>
<comment type="caution">
    <text evidence="1">The sequence shown here is derived from an EMBL/GenBank/DDBJ whole genome shotgun (WGS) entry which is preliminary data.</text>
</comment>
<dbReference type="AlphaFoldDB" id="A0A9W5ZSP9"/>